<keyword evidence="2" id="KW-1185">Reference proteome</keyword>
<dbReference type="PATRIC" id="fig|1800.3.peg.5410"/>
<dbReference type="Proteomes" id="UP000036176">
    <property type="component" value="Unassembled WGS sequence"/>
</dbReference>
<proteinExistence type="predicted"/>
<evidence type="ECO:0000313" key="2">
    <source>
        <dbReference type="Proteomes" id="UP000036176"/>
    </source>
</evidence>
<dbReference type="EMBL" id="JYNX01000084">
    <property type="protein sequence ID" value="KMO71050.1"/>
    <property type="molecule type" value="Genomic_DNA"/>
</dbReference>
<protein>
    <submittedName>
        <fullName evidence="1">Uncharacterized protein</fullName>
    </submittedName>
</protein>
<comment type="caution">
    <text evidence="1">The sequence shown here is derived from an EMBL/GenBank/DDBJ whole genome shotgun (WGS) entry which is preliminary data.</text>
</comment>
<dbReference type="RefSeq" id="WP_109777991.1">
    <property type="nucleotide sequence ID" value="NZ_JYNX01000084.1"/>
</dbReference>
<organism evidence="1 2">
    <name type="scientific">Mycolicibacterium chubuense</name>
    <name type="common">Mycobacterium chubuense</name>
    <dbReference type="NCBI Taxonomy" id="1800"/>
    <lineage>
        <taxon>Bacteria</taxon>
        <taxon>Bacillati</taxon>
        <taxon>Actinomycetota</taxon>
        <taxon>Actinomycetes</taxon>
        <taxon>Mycobacteriales</taxon>
        <taxon>Mycobacteriaceae</taxon>
        <taxon>Mycolicibacterium</taxon>
    </lineage>
</organism>
<sequence length="155" mass="16460">MPEHTIPAEVLLRVPRRRGGRRPRLTARLAARLRAHAFDRQLAVGVPADPGSALAAHTARVTSAAERQALARALRRVRQRADTPLWSSSVPVHADNVAAAGQLIDRLITRLETPGPVGARGMARLRLVLGDGSGPLYRCGRGDLAGRLGAALAAL</sequence>
<name>A0A0J6VJ93_MYCCU</name>
<evidence type="ECO:0000313" key="1">
    <source>
        <dbReference type="EMBL" id="KMO71050.1"/>
    </source>
</evidence>
<gene>
    <name evidence="1" type="ORF">MCHUDSM44219_05377</name>
</gene>
<dbReference type="OrthoDB" id="4630055at2"/>
<accession>A0A0J6VJ93</accession>
<reference evidence="1 2" key="1">
    <citation type="journal article" date="2015" name="Genome Biol. Evol.">
        <title>Characterization of Three Mycobacterium spp. with Potential Use in Bioremediation by Genome Sequencing and Comparative Genomics.</title>
        <authorList>
            <person name="Das S."/>
            <person name="Pettersson B.M."/>
            <person name="Behra P.R."/>
            <person name="Ramesh M."/>
            <person name="Dasgupta S."/>
            <person name="Bhattacharya A."/>
            <person name="Kirsebom L.A."/>
        </authorList>
    </citation>
    <scope>NUCLEOTIDE SEQUENCE [LARGE SCALE GENOMIC DNA]</scope>
    <source>
        <strain evidence="1 2">DSM 44219</strain>
    </source>
</reference>
<dbReference type="AlphaFoldDB" id="A0A0J6VJ93"/>